<comment type="caution">
    <text evidence="9">The sequence shown here is derived from an EMBL/GenBank/DDBJ whole genome shotgun (WGS) entry which is preliminary data.</text>
</comment>
<evidence type="ECO:0000256" key="6">
    <source>
        <dbReference type="ARBA" id="ARBA00023136"/>
    </source>
</evidence>
<feature type="transmembrane region" description="Helical" evidence="7">
    <location>
        <begin position="148"/>
        <end position="167"/>
    </location>
</feature>
<keyword evidence="4 7" id="KW-0812">Transmembrane</keyword>
<evidence type="ECO:0000256" key="5">
    <source>
        <dbReference type="ARBA" id="ARBA00022989"/>
    </source>
</evidence>
<dbReference type="InterPro" id="IPR035906">
    <property type="entry name" value="MetI-like_sf"/>
</dbReference>
<keyword evidence="5 7" id="KW-1133">Transmembrane helix</keyword>
<reference evidence="9 10" key="1">
    <citation type="submission" date="2019-07" db="EMBL/GenBank/DDBJ databases">
        <title>New species of Amycolatopsis and Streptomyces.</title>
        <authorList>
            <person name="Duangmal K."/>
            <person name="Teo W.F.A."/>
            <person name="Lipun K."/>
        </authorList>
    </citation>
    <scope>NUCLEOTIDE SEQUENCE [LARGE SCALE GENOMIC DNA]</scope>
    <source>
        <strain evidence="9 10">JCM 30562</strain>
    </source>
</reference>
<evidence type="ECO:0000313" key="10">
    <source>
        <dbReference type="Proteomes" id="UP000318578"/>
    </source>
</evidence>
<dbReference type="InterPro" id="IPR000515">
    <property type="entry name" value="MetI-like"/>
</dbReference>
<dbReference type="Gene3D" id="1.10.3720.10">
    <property type="entry name" value="MetI-like"/>
    <property type="match status" value="1"/>
</dbReference>
<evidence type="ECO:0000256" key="4">
    <source>
        <dbReference type="ARBA" id="ARBA00022692"/>
    </source>
</evidence>
<feature type="transmembrane region" description="Helical" evidence="7">
    <location>
        <begin position="89"/>
        <end position="108"/>
    </location>
</feature>
<evidence type="ECO:0000313" key="9">
    <source>
        <dbReference type="EMBL" id="TVT19730.1"/>
    </source>
</evidence>
<protein>
    <submittedName>
        <fullName evidence="9">ABC transporter permease</fullName>
    </submittedName>
</protein>
<organism evidence="9 10">
    <name type="scientific">Amycolatopsis acidiphila</name>
    <dbReference type="NCBI Taxonomy" id="715473"/>
    <lineage>
        <taxon>Bacteria</taxon>
        <taxon>Bacillati</taxon>
        <taxon>Actinomycetota</taxon>
        <taxon>Actinomycetes</taxon>
        <taxon>Pseudonocardiales</taxon>
        <taxon>Pseudonocardiaceae</taxon>
        <taxon>Amycolatopsis</taxon>
    </lineage>
</organism>
<comment type="similarity">
    <text evidence="7">Belongs to the binding-protein-dependent transport system permease family.</text>
</comment>
<dbReference type="OrthoDB" id="3173654at2"/>
<dbReference type="GO" id="GO:0055085">
    <property type="term" value="P:transmembrane transport"/>
    <property type="evidence" value="ECO:0007669"/>
    <property type="project" value="InterPro"/>
</dbReference>
<dbReference type="AlphaFoldDB" id="A0A558A647"/>
<proteinExistence type="inferred from homology"/>
<keyword evidence="2 7" id="KW-0813">Transport</keyword>
<name>A0A558A647_9PSEU</name>
<feature type="transmembrane region" description="Helical" evidence="7">
    <location>
        <begin position="120"/>
        <end position="142"/>
    </location>
</feature>
<dbReference type="EMBL" id="VJZA01000043">
    <property type="protein sequence ID" value="TVT19730.1"/>
    <property type="molecule type" value="Genomic_DNA"/>
</dbReference>
<keyword evidence="10" id="KW-1185">Reference proteome</keyword>
<keyword evidence="6 7" id="KW-0472">Membrane</keyword>
<dbReference type="CDD" id="cd06261">
    <property type="entry name" value="TM_PBP2"/>
    <property type="match status" value="1"/>
</dbReference>
<feature type="domain" description="ABC transmembrane type-1" evidence="8">
    <location>
        <begin position="82"/>
        <end position="262"/>
    </location>
</feature>
<evidence type="ECO:0000259" key="8">
    <source>
        <dbReference type="PROSITE" id="PS50928"/>
    </source>
</evidence>
<feature type="transmembrane region" description="Helical" evidence="7">
    <location>
        <begin position="188"/>
        <end position="207"/>
    </location>
</feature>
<evidence type="ECO:0000256" key="1">
    <source>
        <dbReference type="ARBA" id="ARBA00004651"/>
    </source>
</evidence>
<accession>A0A558A647</accession>
<dbReference type="SUPFAM" id="SSF161098">
    <property type="entry name" value="MetI-like"/>
    <property type="match status" value="1"/>
</dbReference>
<dbReference type="GO" id="GO:0005886">
    <property type="term" value="C:plasma membrane"/>
    <property type="evidence" value="ECO:0007669"/>
    <property type="project" value="UniProtKB-SubCell"/>
</dbReference>
<dbReference type="RefSeq" id="WP_144641937.1">
    <property type="nucleotide sequence ID" value="NZ_BNAX01000002.1"/>
</dbReference>
<dbReference type="PANTHER" id="PTHR30151">
    <property type="entry name" value="ALKANE SULFONATE ABC TRANSPORTER-RELATED, MEMBRANE SUBUNIT"/>
    <property type="match status" value="1"/>
</dbReference>
<feature type="transmembrane region" description="Helical" evidence="7">
    <location>
        <begin position="244"/>
        <end position="262"/>
    </location>
</feature>
<keyword evidence="3" id="KW-1003">Cell membrane</keyword>
<dbReference type="Proteomes" id="UP000318578">
    <property type="component" value="Unassembled WGS sequence"/>
</dbReference>
<dbReference type="PROSITE" id="PS50928">
    <property type="entry name" value="ABC_TM1"/>
    <property type="match status" value="1"/>
</dbReference>
<comment type="subcellular location">
    <subcellularLocation>
        <location evidence="1 7">Cell membrane</location>
        <topology evidence="1 7">Multi-pass membrane protein</topology>
    </subcellularLocation>
</comment>
<feature type="transmembrane region" description="Helical" evidence="7">
    <location>
        <begin position="32"/>
        <end position="54"/>
    </location>
</feature>
<sequence length="276" mass="29850">MTTTSAPRTVNPPLPQTRSMLPGWARRHSSPLLGVAGVVVVLILWQICSATGLVDVTFSSNPLRIADAEVKLFGSGEIFPALGATGYELLLGLIITFVAGIPIGLVLGRSKILHDMTEPIVNVLYSVPYVMFLPIIIFWFGINNTSRVLVIVWAGILPLIINITAGVRNLDSDYTRVATVFCTPRLKFFYTVALPATLPYILAGIRLAVGRALVGAIVAELFLASQGLGYFVQTKTSNFDMDSAMAGIVILAAVALLLNWGVRLIERRFTHWAGAQ</sequence>
<evidence type="ECO:0000256" key="3">
    <source>
        <dbReference type="ARBA" id="ARBA00022475"/>
    </source>
</evidence>
<dbReference type="Pfam" id="PF00528">
    <property type="entry name" value="BPD_transp_1"/>
    <property type="match status" value="1"/>
</dbReference>
<evidence type="ECO:0000256" key="2">
    <source>
        <dbReference type="ARBA" id="ARBA00022448"/>
    </source>
</evidence>
<dbReference type="PANTHER" id="PTHR30151:SF38">
    <property type="entry name" value="ALIPHATIC SULFONATES TRANSPORT PERMEASE PROTEIN SSUC-RELATED"/>
    <property type="match status" value="1"/>
</dbReference>
<gene>
    <name evidence="9" type="ORF">FNH06_22915</name>
</gene>
<evidence type="ECO:0000256" key="7">
    <source>
        <dbReference type="RuleBase" id="RU363032"/>
    </source>
</evidence>